<dbReference type="GO" id="GO:0005737">
    <property type="term" value="C:cytoplasm"/>
    <property type="evidence" value="ECO:0007669"/>
    <property type="project" value="TreeGrafter"/>
</dbReference>
<dbReference type="EMBL" id="WIGN01000162">
    <property type="protein sequence ID" value="KAF6806288.1"/>
    <property type="molecule type" value="Genomic_DNA"/>
</dbReference>
<dbReference type="PROSITE" id="PS50297">
    <property type="entry name" value="ANK_REP_REGION"/>
    <property type="match status" value="6"/>
</dbReference>
<dbReference type="PANTHER" id="PTHR24198">
    <property type="entry name" value="ANKYRIN REPEAT AND PROTEIN KINASE DOMAIN-CONTAINING PROTEIN"/>
    <property type="match status" value="1"/>
</dbReference>
<feature type="repeat" description="ANK" evidence="3">
    <location>
        <begin position="353"/>
        <end position="385"/>
    </location>
</feature>
<keyword evidence="1" id="KW-0677">Repeat</keyword>
<feature type="repeat" description="ANK" evidence="3">
    <location>
        <begin position="285"/>
        <end position="317"/>
    </location>
</feature>
<dbReference type="Proteomes" id="UP000652219">
    <property type="component" value="Unassembled WGS sequence"/>
</dbReference>
<dbReference type="PANTHER" id="PTHR24198:SF165">
    <property type="entry name" value="ANKYRIN REPEAT-CONTAINING PROTEIN-RELATED"/>
    <property type="match status" value="1"/>
</dbReference>
<evidence type="ECO:0000313" key="4">
    <source>
        <dbReference type="EMBL" id="KAF6806288.1"/>
    </source>
</evidence>
<organism evidence="4 5">
    <name type="scientific">Colletotrichum sojae</name>
    <dbReference type="NCBI Taxonomy" id="2175907"/>
    <lineage>
        <taxon>Eukaryota</taxon>
        <taxon>Fungi</taxon>
        <taxon>Dikarya</taxon>
        <taxon>Ascomycota</taxon>
        <taxon>Pezizomycotina</taxon>
        <taxon>Sordariomycetes</taxon>
        <taxon>Hypocreomycetidae</taxon>
        <taxon>Glomerellales</taxon>
        <taxon>Glomerellaceae</taxon>
        <taxon>Colletotrichum</taxon>
        <taxon>Colletotrichum orchidearum species complex</taxon>
    </lineage>
</organism>
<evidence type="ECO:0000313" key="5">
    <source>
        <dbReference type="Proteomes" id="UP000652219"/>
    </source>
</evidence>
<keyword evidence="5" id="KW-1185">Reference proteome</keyword>
<feature type="repeat" description="ANK" evidence="3">
    <location>
        <begin position="192"/>
        <end position="224"/>
    </location>
</feature>
<name>A0A8H6J553_9PEZI</name>
<feature type="repeat" description="ANK" evidence="3">
    <location>
        <begin position="320"/>
        <end position="352"/>
    </location>
</feature>
<dbReference type="SUPFAM" id="SSF48403">
    <property type="entry name" value="Ankyrin repeat"/>
    <property type="match status" value="3"/>
</dbReference>
<reference evidence="4 5" key="1">
    <citation type="journal article" date="2020" name="Phytopathology">
        <title>Genome Sequence Resources of Colletotrichum truncatum, C. plurivorum, C. musicola, and C. sojae: Four Species Pathogenic to Soybean (Glycine max).</title>
        <authorList>
            <person name="Rogerio F."/>
            <person name="Boufleur T.R."/>
            <person name="Ciampi-Guillardi M."/>
            <person name="Sukno S.A."/>
            <person name="Thon M.R."/>
            <person name="Massola Junior N.S."/>
            <person name="Baroncelli R."/>
        </authorList>
    </citation>
    <scope>NUCLEOTIDE SEQUENCE [LARGE SCALE GENOMIC DNA]</scope>
    <source>
        <strain evidence="4 5">LFN0009</strain>
    </source>
</reference>
<dbReference type="InterPro" id="IPR036770">
    <property type="entry name" value="Ankyrin_rpt-contain_sf"/>
</dbReference>
<dbReference type="Gene3D" id="1.25.40.20">
    <property type="entry name" value="Ankyrin repeat-containing domain"/>
    <property type="match status" value="2"/>
</dbReference>
<accession>A0A8H6J553</accession>
<sequence length="706" mass="77668">MEPFPDHYPAHFGPDQGFIVAPPEAGPWQAGWADARVALHDFPSAINATVAPAGQGNGLRLPVHDERMRAEPDMPQHIPETPAVTRLKTDQDDVHEVSPLDVAIAQGHRDVVQSLLDKGASIDGQREVGARSSLQVAVAKGDADMVQLLLAHGANPNVTGWKRSGMHYPYLDEYPDSLGSLFETMDDMLWKTSWTPLHLAIDQGYEDVVTVLLHHGASLDYAKQKSLISNRMAAERGHEGILRILRDHTGAVFWTPLGLACFRGCAVTVKALLEDGSDPNVYGNSRQTPLQIALIQDFLDVAELLLKGGADVNVPDCMSSYQTPLEIAISKNSRHAVRLLLQNGANPDVHGINEPSPLQAAVARNFGVIAQLLLEAGADGNCPDSNGRSPLHTAIELGHTRTVKTLLEGGVNVDARTATGLPALAFAVTIDQRCEKIVGMLLDHGADPTLMAPRSDESNAKSVVFIDLFRGAGWARESIGSIKTWHRLHLAAALGDEATLKSLLLWYWKADSVRVRSPVKRKETALHVAARAGHLGPARLLAASNSLAIRVLDSNMNTPLQVAVKNSHLGIAQQLFRLDDFAHRLEYKSQWLTKWMPWREHEDIKKRVKDRSAAIWILCREYEGGDLEAEWLRLVVLSLRHHDEDFFKRLVEILPDVEAGQRGLDEQLLSCSKPIYDVYGDSGEKTVRWDGVKAFMEENVNLFATT</sequence>
<comment type="caution">
    <text evidence="4">The sequence shown here is derived from an EMBL/GenBank/DDBJ whole genome shotgun (WGS) entry which is preliminary data.</text>
</comment>
<feature type="repeat" description="ANK" evidence="3">
    <location>
        <begin position="95"/>
        <end position="127"/>
    </location>
</feature>
<keyword evidence="2 3" id="KW-0040">ANK repeat</keyword>
<dbReference type="PRINTS" id="PR01415">
    <property type="entry name" value="ANKYRIN"/>
</dbReference>
<evidence type="ECO:0000256" key="1">
    <source>
        <dbReference type="ARBA" id="ARBA00022737"/>
    </source>
</evidence>
<evidence type="ECO:0000256" key="3">
    <source>
        <dbReference type="PROSITE-ProRule" id="PRU00023"/>
    </source>
</evidence>
<proteinExistence type="predicted"/>
<dbReference type="Pfam" id="PF12796">
    <property type="entry name" value="Ank_2"/>
    <property type="match status" value="4"/>
</dbReference>
<feature type="repeat" description="ANK" evidence="3">
    <location>
        <begin position="386"/>
        <end position="418"/>
    </location>
</feature>
<protein>
    <submittedName>
        <fullName evidence="4">Ankyrin repeat domain-containing protein 52</fullName>
    </submittedName>
</protein>
<feature type="repeat" description="ANK" evidence="3">
    <location>
        <begin position="129"/>
        <end position="161"/>
    </location>
</feature>
<dbReference type="Pfam" id="PF00023">
    <property type="entry name" value="Ank"/>
    <property type="match status" value="2"/>
</dbReference>
<dbReference type="PROSITE" id="PS50088">
    <property type="entry name" value="ANK_REPEAT"/>
    <property type="match status" value="7"/>
</dbReference>
<evidence type="ECO:0000256" key="2">
    <source>
        <dbReference type="ARBA" id="ARBA00023043"/>
    </source>
</evidence>
<dbReference type="AlphaFoldDB" id="A0A8H6J553"/>
<dbReference type="InterPro" id="IPR002110">
    <property type="entry name" value="Ankyrin_rpt"/>
</dbReference>
<dbReference type="SMART" id="SM00248">
    <property type="entry name" value="ANK"/>
    <property type="match status" value="11"/>
</dbReference>
<gene>
    <name evidence="4" type="ORF">CSOJ01_08947</name>
</gene>